<accession>A0AAP3DDI0</accession>
<reference evidence="2" key="1">
    <citation type="submission" date="2022-09" db="EMBL/GenBank/DDBJ databases">
        <title>Genome analysis and characterization of larvicidal activity of Brevibacillus strains.</title>
        <authorList>
            <person name="Patrusheva E.V."/>
            <person name="Izotova A.O."/>
            <person name="Toshchakov S.V."/>
            <person name="Sineoky S.P."/>
        </authorList>
    </citation>
    <scope>NUCLEOTIDE SEQUENCE</scope>
    <source>
        <strain evidence="2">VKPM_B-13247</strain>
    </source>
</reference>
<gene>
    <name evidence="2" type="ORF">O0554_01765</name>
</gene>
<organism evidence="2 3">
    <name type="scientific">Brevibacillus laterosporus</name>
    <name type="common">Bacillus laterosporus</name>
    <dbReference type="NCBI Taxonomy" id="1465"/>
    <lineage>
        <taxon>Bacteria</taxon>
        <taxon>Bacillati</taxon>
        <taxon>Bacillota</taxon>
        <taxon>Bacilli</taxon>
        <taxon>Bacillales</taxon>
        <taxon>Paenibacillaceae</taxon>
        <taxon>Brevibacillus</taxon>
    </lineage>
</organism>
<evidence type="ECO:0000313" key="2">
    <source>
        <dbReference type="EMBL" id="MCZ0805647.1"/>
    </source>
</evidence>
<evidence type="ECO:0000256" key="1">
    <source>
        <dbReference type="SAM" id="SignalP"/>
    </source>
</evidence>
<dbReference type="AlphaFoldDB" id="A0AAP3DDI0"/>
<evidence type="ECO:0000313" key="3">
    <source>
        <dbReference type="Proteomes" id="UP001077662"/>
    </source>
</evidence>
<feature type="signal peptide" evidence="1">
    <location>
        <begin position="1"/>
        <end position="25"/>
    </location>
</feature>
<proteinExistence type="predicted"/>
<evidence type="ECO:0008006" key="4">
    <source>
        <dbReference type="Google" id="ProtNLM"/>
    </source>
</evidence>
<dbReference type="EMBL" id="JAPTNE010000002">
    <property type="protein sequence ID" value="MCZ0805647.1"/>
    <property type="molecule type" value="Genomic_DNA"/>
</dbReference>
<protein>
    <recommendedName>
        <fullName evidence="4">Lipoprotein</fullName>
    </recommendedName>
</protein>
<feature type="chain" id="PRO_5042925025" description="Lipoprotein" evidence="1">
    <location>
        <begin position="26"/>
        <end position="244"/>
    </location>
</feature>
<comment type="caution">
    <text evidence="2">The sequence shown here is derived from an EMBL/GenBank/DDBJ whole genome shotgun (WGS) entry which is preliminary data.</text>
</comment>
<name>A0AAP3DDI0_BRELA</name>
<dbReference type="RefSeq" id="WP_258432733.1">
    <property type="nucleotide sequence ID" value="NZ_JANSGW010000002.1"/>
</dbReference>
<dbReference type="Proteomes" id="UP001077662">
    <property type="component" value="Unassembled WGS sequence"/>
</dbReference>
<keyword evidence="1" id="KW-0732">Signal</keyword>
<sequence>MKKSVYQFVALALTMSLTVCNVVVAKESNKSDNQKQAIEHVKILKYGDDFNESMTFSVEEQWRNSANKRTDYFTYSYPTPQSTSVTEYVTYTKEFYNNAKDSSKRVKIELDEDGRVKGEVANVKGSNLSYDSLFEYYKSKYKESVKENSWEQLGTVEFIGKKVNKVQMKVNVGFGLYAGERTREKVIAYLDPETGLPVKEEVYAENAKVPMIVRIFMFDTLSASNSNVFEEYGGVPLVDVKTKK</sequence>